<protein>
    <submittedName>
        <fullName evidence="2">Rod binding domain-containing protein</fullName>
    </submittedName>
</protein>
<keyword evidence="3" id="KW-1185">Reference proteome</keyword>
<proteinExistence type="predicted"/>
<comment type="caution">
    <text evidence="2">The sequence shown here is derived from an EMBL/GenBank/DDBJ whole genome shotgun (WGS) entry which is preliminary data.</text>
</comment>
<evidence type="ECO:0000313" key="2">
    <source>
        <dbReference type="EMBL" id="MDQ0457013.1"/>
    </source>
</evidence>
<evidence type="ECO:0000313" key="3">
    <source>
        <dbReference type="Proteomes" id="UP001235269"/>
    </source>
</evidence>
<dbReference type="Pfam" id="PF10135">
    <property type="entry name" value="Rod-binding"/>
    <property type="match status" value="1"/>
</dbReference>
<gene>
    <name evidence="2" type="ORF">QO005_003358</name>
</gene>
<accession>A0ABU0IHA9</accession>
<organism evidence="2 3">
    <name type="scientific">Rhizobium paknamense</name>
    <dbReference type="NCBI Taxonomy" id="1206817"/>
    <lineage>
        <taxon>Bacteria</taxon>
        <taxon>Pseudomonadati</taxon>
        <taxon>Pseudomonadota</taxon>
        <taxon>Alphaproteobacteria</taxon>
        <taxon>Hyphomicrobiales</taxon>
        <taxon>Rhizobiaceae</taxon>
        <taxon>Rhizobium/Agrobacterium group</taxon>
        <taxon>Rhizobium</taxon>
    </lineage>
</organism>
<dbReference type="Proteomes" id="UP001235269">
    <property type="component" value="Unassembled WGS sequence"/>
</dbReference>
<feature type="domain" description="Flagellar protein FlgJ N-terminal" evidence="1">
    <location>
        <begin position="94"/>
        <end position="138"/>
    </location>
</feature>
<dbReference type="EMBL" id="JAUSWH010000011">
    <property type="protein sequence ID" value="MDQ0457013.1"/>
    <property type="molecule type" value="Genomic_DNA"/>
</dbReference>
<evidence type="ECO:0000259" key="1">
    <source>
        <dbReference type="Pfam" id="PF10135"/>
    </source>
</evidence>
<dbReference type="InterPro" id="IPR019301">
    <property type="entry name" value="Flagellar_prot_FlgJ_N"/>
</dbReference>
<sequence length="189" mass="20160">MAISPPSDLVLDVVRAADPSAMADAQQKLQSARAAVKAASLNEKSAGFDVAMNTMNSAASRAGLGNATSHIKTEDIPKPYRQYEGVILQNFVQSMLPKDSEAVFGKGNAGAIWKSMMAEQIGNTIAERGGIGIAKQMYSEQLSKMRDKGTQNVVADADANKMAEMQLHQIERDALGLLQTDQSTTTQTA</sequence>
<reference evidence="2 3" key="1">
    <citation type="submission" date="2023-07" db="EMBL/GenBank/DDBJ databases">
        <title>Genomic Encyclopedia of Type Strains, Phase IV (KMG-IV): sequencing the most valuable type-strain genomes for metagenomic binning, comparative biology and taxonomic classification.</title>
        <authorList>
            <person name="Goeker M."/>
        </authorList>
    </citation>
    <scope>NUCLEOTIDE SEQUENCE [LARGE SCALE GENOMIC DNA]</scope>
    <source>
        <strain evidence="2 3">DSM 100301</strain>
    </source>
</reference>
<name>A0ABU0IHA9_9HYPH</name>